<dbReference type="AlphaFoldDB" id="S0G7F6"/>
<dbReference type="InterPro" id="IPR051783">
    <property type="entry name" value="NAD(P)-dependent_oxidoreduct"/>
</dbReference>
<dbReference type="GO" id="GO:0004029">
    <property type="term" value="F:aldehyde dehydrogenase (NAD+) activity"/>
    <property type="evidence" value="ECO:0007669"/>
    <property type="project" value="TreeGrafter"/>
</dbReference>
<dbReference type="RefSeq" id="WP_006965165.1">
    <property type="nucleotide sequence ID" value="NZ_APJX01000002.1"/>
</dbReference>
<name>S0G7F6_9BACT</name>
<dbReference type="InterPro" id="IPR036291">
    <property type="entry name" value="NAD(P)-bd_dom_sf"/>
</dbReference>
<dbReference type="InterPro" id="IPR001509">
    <property type="entry name" value="Epimerase_deHydtase"/>
</dbReference>
<dbReference type="SUPFAM" id="SSF51735">
    <property type="entry name" value="NAD(P)-binding Rossmann-fold domains"/>
    <property type="match status" value="1"/>
</dbReference>
<evidence type="ECO:0000313" key="3">
    <source>
        <dbReference type="Proteomes" id="UP000014216"/>
    </source>
</evidence>
<feature type="domain" description="NAD-dependent epimerase/dehydratase" evidence="1">
    <location>
        <begin position="4"/>
        <end position="222"/>
    </location>
</feature>
<dbReference type="PANTHER" id="PTHR48079:SF6">
    <property type="entry name" value="NAD(P)-BINDING DOMAIN-CONTAINING PROTEIN-RELATED"/>
    <property type="match status" value="1"/>
</dbReference>
<dbReference type="EMBL" id="APJX01000002">
    <property type="protein sequence ID" value="EMS80856.1"/>
    <property type="molecule type" value="Genomic_DNA"/>
</dbReference>
<comment type="caution">
    <text evidence="2">The sequence shown here is derived from an EMBL/GenBank/DDBJ whole genome shotgun (WGS) entry which is preliminary data.</text>
</comment>
<evidence type="ECO:0000259" key="1">
    <source>
        <dbReference type="Pfam" id="PF01370"/>
    </source>
</evidence>
<accession>S0G7F6</accession>
<dbReference type="Proteomes" id="UP000014216">
    <property type="component" value="Unassembled WGS sequence"/>
</dbReference>
<dbReference type="PANTHER" id="PTHR48079">
    <property type="entry name" value="PROTEIN YEEZ"/>
    <property type="match status" value="1"/>
</dbReference>
<gene>
    <name evidence="2" type="ORF">Dpo_2c05610</name>
</gene>
<reference evidence="2 3" key="1">
    <citation type="journal article" date="2013" name="Genome Announc.">
        <title>Draft Genome Sequence of Desulfotignum phosphitoxidans DSM 13687 Strain FiPS-3.</title>
        <authorList>
            <person name="Poehlein A."/>
            <person name="Daniel R."/>
            <person name="Simeonova D.D."/>
        </authorList>
    </citation>
    <scope>NUCLEOTIDE SEQUENCE [LARGE SCALE GENOMIC DNA]</scope>
    <source>
        <strain evidence="2 3">DSM 13687</strain>
    </source>
</reference>
<protein>
    <submittedName>
        <fullName evidence="2">Radical SAM domain-containing protein</fullName>
    </submittedName>
</protein>
<dbReference type="Pfam" id="PF01370">
    <property type="entry name" value="Epimerase"/>
    <property type="match status" value="1"/>
</dbReference>
<organism evidence="2 3">
    <name type="scientific">Desulfotignum phosphitoxidans DSM 13687</name>
    <dbReference type="NCBI Taxonomy" id="1286635"/>
    <lineage>
        <taxon>Bacteria</taxon>
        <taxon>Pseudomonadati</taxon>
        <taxon>Thermodesulfobacteriota</taxon>
        <taxon>Desulfobacteria</taxon>
        <taxon>Desulfobacterales</taxon>
        <taxon>Desulfobacteraceae</taxon>
        <taxon>Desulfotignum</taxon>
    </lineage>
</organism>
<dbReference type="Gene3D" id="3.40.50.720">
    <property type="entry name" value="NAD(P)-binding Rossmann-like Domain"/>
    <property type="match status" value="1"/>
</dbReference>
<proteinExistence type="predicted"/>
<keyword evidence="3" id="KW-1185">Reference proteome</keyword>
<sequence>MKFLVTGATGFIGPYLVKELTRRGHACRCLVRDIEKAVPMLPENLVELVQTDIRETHRLAGIADGMDGVFHLATMGHAYHYNVPDQDFFDINVQGTENIAREALTSNVKRFVHCSSVAAMGVCKETPADENTLCRPVHPYGISKLAAEKKIMELIQTRNLPASIIRFSMVYGPGDWRDMLKLVRLYKKGLYPKVGNRPKLTPLIHVTDAVNGLIQAYEKGRIGQLYFLTNETPEKFDDIRQYIAQGLNMKRPVLYVPEWMALTGAGMIETLFKMIGKVPPVTRNNIRSTLADRVFSVEKSIRDLEFATHVPAKQGIVETVKWYKEKGWV</sequence>
<dbReference type="GO" id="GO:0005737">
    <property type="term" value="C:cytoplasm"/>
    <property type="evidence" value="ECO:0007669"/>
    <property type="project" value="TreeGrafter"/>
</dbReference>
<evidence type="ECO:0000313" key="2">
    <source>
        <dbReference type="EMBL" id="EMS80856.1"/>
    </source>
</evidence>
<dbReference type="OrthoDB" id="9804595at2"/>